<feature type="region of interest" description="Disordered" evidence="1">
    <location>
        <begin position="1"/>
        <end position="24"/>
    </location>
</feature>
<dbReference type="RefSeq" id="WP_253776063.1">
    <property type="nucleotide sequence ID" value="NZ_BAAAVE010000017.1"/>
</dbReference>
<evidence type="ECO:0000313" key="3">
    <source>
        <dbReference type="Proteomes" id="UP001320766"/>
    </source>
</evidence>
<sequence>MGKIANNEVGESPRHAKTALGEGTTDVRQLTDAQLLDPRFMRTVVTKMAAQIDTLQLLVGRLFEELEAERSSHAPPAIRHALARSGRRIQLVTVHVDGEEMTVGVRPLGRDDPAEADRRWRLLRDQYGGGRDH</sequence>
<dbReference type="EMBL" id="JAMZEC010000001">
    <property type="protein sequence ID" value="MCP2350575.1"/>
    <property type="molecule type" value="Genomic_DNA"/>
</dbReference>
<reference evidence="2 3" key="1">
    <citation type="submission" date="2022-06" db="EMBL/GenBank/DDBJ databases">
        <title>Sequencing the genomes of 1000 actinobacteria strains.</title>
        <authorList>
            <person name="Klenk H.-P."/>
        </authorList>
    </citation>
    <scope>NUCLEOTIDE SEQUENCE [LARGE SCALE GENOMIC DNA]</scope>
    <source>
        <strain evidence="2 3">DSM 44170</strain>
    </source>
</reference>
<dbReference type="Proteomes" id="UP001320766">
    <property type="component" value="Unassembled WGS sequence"/>
</dbReference>
<protein>
    <submittedName>
        <fullName evidence="2">Uncharacterized protein</fullName>
    </submittedName>
</protein>
<keyword evidence="3" id="KW-1185">Reference proteome</keyword>
<evidence type="ECO:0000313" key="2">
    <source>
        <dbReference type="EMBL" id="MCP2350575.1"/>
    </source>
</evidence>
<comment type="caution">
    <text evidence="2">The sequence shown here is derived from an EMBL/GenBank/DDBJ whole genome shotgun (WGS) entry which is preliminary data.</text>
</comment>
<name>A0ABT1K9F0_9ACTN</name>
<accession>A0ABT1K9F0</accession>
<evidence type="ECO:0000256" key="1">
    <source>
        <dbReference type="SAM" id="MobiDB-lite"/>
    </source>
</evidence>
<organism evidence="2 3">
    <name type="scientific">Nonomuraea roseoviolacea subsp. carminata</name>
    <dbReference type="NCBI Taxonomy" id="160689"/>
    <lineage>
        <taxon>Bacteria</taxon>
        <taxon>Bacillati</taxon>
        <taxon>Actinomycetota</taxon>
        <taxon>Actinomycetes</taxon>
        <taxon>Streptosporangiales</taxon>
        <taxon>Streptosporangiaceae</taxon>
        <taxon>Nonomuraea</taxon>
    </lineage>
</organism>
<gene>
    <name evidence="2" type="ORF">HD595_006697</name>
</gene>
<proteinExistence type="predicted"/>